<dbReference type="Gene3D" id="3.30.1240.10">
    <property type="match status" value="1"/>
</dbReference>
<protein>
    <submittedName>
        <fullName evidence="1">Uncharacterized protein</fullName>
    </submittedName>
</protein>
<proteinExistence type="predicted"/>
<dbReference type="GO" id="GO:0000287">
    <property type="term" value="F:magnesium ion binding"/>
    <property type="evidence" value="ECO:0007669"/>
    <property type="project" value="TreeGrafter"/>
</dbReference>
<dbReference type="PANTHER" id="PTHR10000">
    <property type="entry name" value="PHOSPHOSERINE PHOSPHATASE"/>
    <property type="match status" value="1"/>
</dbReference>
<dbReference type="HOGENOM" id="CLU_044146_0_2_9"/>
<dbReference type="GO" id="GO:0016791">
    <property type="term" value="F:phosphatase activity"/>
    <property type="evidence" value="ECO:0007669"/>
    <property type="project" value="TreeGrafter"/>
</dbReference>
<keyword evidence="2" id="KW-1185">Reference proteome</keyword>
<dbReference type="EMBL" id="KI271598">
    <property type="protein sequence ID" value="ERL64442.1"/>
    <property type="molecule type" value="Genomic_DNA"/>
</dbReference>
<organism evidence="1 2">
    <name type="scientific">Schleiferilactobacillus shenzhenensis LY-73</name>
    <dbReference type="NCBI Taxonomy" id="1231336"/>
    <lineage>
        <taxon>Bacteria</taxon>
        <taxon>Bacillati</taxon>
        <taxon>Bacillota</taxon>
        <taxon>Bacilli</taxon>
        <taxon>Lactobacillales</taxon>
        <taxon>Lactobacillaceae</taxon>
        <taxon>Schleiferilactobacillus</taxon>
    </lineage>
</organism>
<evidence type="ECO:0000313" key="1">
    <source>
        <dbReference type="EMBL" id="ERL64442.1"/>
    </source>
</evidence>
<gene>
    <name evidence="1" type="ORF">L248_0984</name>
</gene>
<dbReference type="InterPro" id="IPR006379">
    <property type="entry name" value="HAD-SF_hydro_IIB"/>
</dbReference>
<dbReference type="eggNOG" id="COG0561">
    <property type="taxonomic scope" value="Bacteria"/>
</dbReference>
<dbReference type="Proteomes" id="UP000030647">
    <property type="component" value="Unassembled WGS sequence"/>
</dbReference>
<dbReference type="CDD" id="cd07516">
    <property type="entry name" value="HAD_Pase"/>
    <property type="match status" value="1"/>
</dbReference>
<dbReference type="InterPro" id="IPR036412">
    <property type="entry name" value="HAD-like_sf"/>
</dbReference>
<dbReference type="STRING" id="1231336.L248_0984"/>
<evidence type="ECO:0000313" key="2">
    <source>
        <dbReference type="Proteomes" id="UP000030647"/>
    </source>
</evidence>
<dbReference type="PANTHER" id="PTHR10000:SF8">
    <property type="entry name" value="HAD SUPERFAMILY HYDROLASE-LIKE, TYPE 3"/>
    <property type="match status" value="1"/>
</dbReference>
<dbReference type="GO" id="GO:0005829">
    <property type="term" value="C:cytosol"/>
    <property type="evidence" value="ECO:0007669"/>
    <property type="project" value="TreeGrafter"/>
</dbReference>
<dbReference type="PROSITE" id="PS01229">
    <property type="entry name" value="COF_2"/>
    <property type="match status" value="1"/>
</dbReference>
<dbReference type="RefSeq" id="WP_022530316.1">
    <property type="nucleotide sequence ID" value="NZ_KI271598.1"/>
</dbReference>
<dbReference type="NCBIfam" id="TIGR01484">
    <property type="entry name" value="HAD-SF-IIB"/>
    <property type="match status" value="1"/>
</dbReference>
<dbReference type="InterPro" id="IPR023214">
    <property type="entry name" value="HAD_sf"/>
</dbReference>
<reference evidence="2" key="1">
    <citation type="journal article" date="2013" name="Genome Announc.">
        <title>Whole-Genome Sequencing of Lactobacillus shenzhenensis Strain LY-73T.</title>
        <authorList>
            <person name="Lin Z."/>
            <person name="Liu Z."/>
            <person name="Yang R."/>
            <person name="Zou Y."/>
            <person name="Wan D."/>
            <person name="Chen J."/>
            <person name="Guo M."/>
            <person name="Zhao J."/>
            <person name="Fang C."/>
            <person name="Yang R."/>
            <person name="Liu F."/>
        </authorList>
    </citation>
    <scope>NUCLEOTIDE SEQUENCE [LARGE SCALE GENOMIC DNA]</scope>
    <source>
        <strain evidence="2">LY-73</strain>
    </source>
</reference>
<dbReference type="InterPro" id="IPR000150">
    <property type="entry name" value="Cof"/>
</dbReference>
<dbReference type="Pfam" id="PF08282">
    <property type="entry name" value="Hydrolase_3"/>
    <property type="match status" value="1"/>
</dbReference>
<dbReference type="AlphaFoldDB" id="U4TSI1"/>
<dbReference type="NCBIfam" id="TIGR00099">
    <property type="entry name" value="Cof-subfamily"/>
    <property type="match status" value="1"/>
</dbReference>
<dbReference type="Gene3D" id="3.40.50.1000">
    <property type="entry name" value="HAD superfamily/HAD-like"/>
    <property type="match status" value="1"/>
</dbReference>
<dbReference type="SFLD" id="SFLDG01144">
    <property type="entry name" value="C2.B.4:_PGP_Like"/>
    <property type="match status" value="1"/>
</dbReference>
<name>U4TSI1_9LACO</name>
<sequence>MTIRLIAIDVDDTLLTSHQTISPGTKNALREKLAQGVKVVLCSGRPLAGVRHFMTDLGISGHDQYVITGNGAIIETAAGRILQAQVLDRQDYLALADFAATHQVPFNVLDTHSRIYTPDRNVDRWTVVQAAENFAGLYIRQPAEMPADFQMLKAVYVGRPDQLDAIQPAAEAAFGDLFYVVRASDNFLEVMHPGVDKGAALQQLATLLHLAAAQVMAIGDGNNDVPMLQWAGTGVVMGNGTEAAKAGGDFITRTNDEEGIDHALQHFADRF</sequence>
<accession>U4TSI1</accession>
<dbReference type="SFLD" id="SFLDG01140">
    <property type="entry name" value="C2.B:_Phosphomannomutase_and_P"/>
    <property type="match status" value="1"/>
</dbReference>
<dbReference type="SFLD" id="SFLDS00003">
    <property type="entry name" value="Haloacid_Dehalogenase"/>
    <property type="match status" value="1"/>
</dbReference>
<dbReference type="SUPFAM" id="SSF56784">
    <property type="entry name" value="HAD-like"/>
    <property type="match status" value="1"/>
</dbReference>
<dbReference type="OrthoDB" id="9790031at2"/>